<evidence type="ECO:0000313" key="5">
    <source>
        <dbReference type="Proteomes" id="UP000470213"/>
    </source>
</evidence>
<name>A0A7X5LM47_9ALTE</name>
<dbReference type="GO" id="GO:0005829">
    <property type="term" value="C:cytosol"/>
    <property type="evidence" value="ECO:0007669"/>
    <property type="project" value="TreeGrafter"/>
</dbReference>
<dbReference type="Pfam" id="PF01156">
    <property type="entry name" value="IU_nuc_hydro"/>
    <property type="match status" value="1"/>
</dbReference>
<dbReference type="InterPro" id="IPR001910">
    <property type="entry name" value="Inosine/uridine_hydrolase_dom"/>
</dbReference>
<dbReference type="PANTHER" id="PTHR12304">
    <property type="entry name" value="INOSINE-URIDINE PREFERRING NUCLEOSIDE HYDROLASE"/>
    <property type="match status" value="1"/>
</dbReference>
<dbReference type="InterPro" id="IPR036452">
    <property type="entry name" value="Ribo_hydro-like"/>
</dbReference>
<dbReference type="SUPFAM" id="SSF53590">
    <property type="entry name" value="Nucleoside hydrolase"/>
    <property type="match status" value="1"/>
</dbReference>
<evidence type="ECO:0000313" key="4">
    <source>
        <dbReference type="EMBL" id="NDV91872.1"/>
    </source>
</evidence>
<proteinExistence type="predicted"/>
<evidence type="ECO:0000256" key="1">
    <source>
        <dbReference type="ARBA" id="ARBA00022801"/>
    </source>
</evidence>
<keyword evidence="1 4" id="KW-0378">Hydrolase</keyword>
<sequence length="319" mass="34682">MEKVIFDTDPGIDDAMAILFAEACSDIDLIGITTVFGNATLNTATRNALYLKGRFNLAADVAKGAEKPLVIPVDEPADFVHGVNGLGNIHIDESNLPSPVSLTAHDYIIEKVKAHPNAITLVAVGRMTNLALALRKCPEITHLVKQVVIMGGAFGYQGKTGNMTPFAEANIIGDPHAADEVLSADWPVTVVGLDVTMKTIMSNAYLSSLINASPKYGQFIYDITRFYADFHQQTDKVDGIYVHDSSAIMYVIAPHLFETVAGPIRVVTEGPAIGLTLQKTANKRFPIDDWADFPAQKVCCNVDEEAYLQLYREQLSNGR</sequence>
<dbReference type="AlphaFoldDB" id="A0A7X5LM47"/>
<organism evidence="4 5">
    <name type="scientific">Alteromonas profundi</name>
    <dbReference type="NCBI Taxonomy" id="2696062"/>
    <lineage>
        <taxon>Bacteria</taxon>
        <taxon>Pseudomonadati</taxon>
        <taxon>Pseudomonadota</taxon>
        <taxon>Gammaproteobacteria</taxon>
        <taxon>Alteromonadales</taxon>
        <taxon>Alteromonadaceae</taxon>
        <taxon>Alteromonas/Salinimonas group</taxon>
        <taxon>Alteromonas</taxon>
    </lineage>
</organism>
<dbReference type="GO" id="GO:0008477">
    <property type="term" value="F:purine nucleosidase activity"/>
    <property type="evidence" value="ECO:0007669"/>
    <property type="project" value="TreeGrafter"/>
</dbReference>
<dbReference type="EMBL" id="JAAAWN010000014">
    <property type="protein sequence ID" value="NDV91872.1"/>
    <property type="molecule type" value="Genomic_DNA"/>
</dbReference>
<evidence type="ECO:0000256" key="2">
    <source>
        <dbReference type="ARBA" id="ARBA00023295"/>
    </source>
</evidence>
<dbReference type="InterPro" id="IPR023186">
    <property type="entry name" value="IUNH"/>
</dbReference>
<feature type="domain" description="Inosine/uridine-preferring nucleoside hydrolase" evidence="3">
    <location>
        <begin position="4"/>
        <end position="308"/>
    </location>
</feature>
<dbReference type="Gene3D" id="3.90.245.10">
    <property type="entry name" value="Ribonucleoside hydrolase-like"/>
    <property type="match status" value="1"/>
</dbReference>
<accession>A0A7X5LM47</accession>
<dbReference type="CDD" id="cd02650">
    <property type="entry name" value="nuc_hydro_CaPnhB"/>
    <property type="match status" value="1"/>
</dbReference>
<protein>
    <submittedName>
        <fullName evidence="4">Nucleoside hydrolase</fullName>
    </submittedName>
</protein>
<gene>
    <name evidence="4" type="ORF">GTH32_11855</name>
</gene>
<comment type="caution">
    <text evidence="4">The sequence shown here is derived from an EMBL/GenBank/DDBJ whole genome shotgun (WGS) entry which is preliminary data.</text>
</comment>
<dbReference type="PANTHER" id="PTHR12304:SF4">
    <property type="entry name" value="URIDINE NUCLEOSIDASE"/>
    <property type="match status" value="1"/>
</dbReference>
<dbReference type="Proteomes" id="UP000470213">
    <property type="component" value="Unassembled WGS sequence"/>
</dbReference>
<reference evidence="4 5" key="1">
    <citation type="submission" date="2020-01" db="EMBL/GenBank/DDBJ databases">
        <authorList>
            <person name="Chen J."/>
            <person name="Zhu S."/>
            <person name="Yang J."/>
        </authorList>
    </citation>
    <scope>NUCLEOTIDE SEQUENCE [LARGE SCALE GENOMIC DNA]</scope>
    <source>
        <strain evidence="4 5">345S023</strain>
    </source>
</reference>
<dbReference type="GO" id="GO:0006152">
    <property type="term" value="P:purine nucleoside catabolic process"/>
    <property type="evidence" value="ECO:0007669"/>
    <property type="project" value="TreeGrafter"/>
</dbReference>
<keyword evidence="5" id="KW-1185">Reference proteome</keyword>
<keyword evidence="2" id="KW-0326">Glycosidase</keyword>
<dbReference type="RefSeq" id="WP_163085971.1">
    <property type="nucleotide sequence ID" value="NZ_JAAAWN010000014.1"/>
</dbReference>
<evidence type="ECO:0000259" key="3">
    <source>
        <dbReference type="Pfam" id="PF01156"/>
    </source>
</evidence>